<dbReference type="AlphaFoldDB" id="X1GZZ1"/>
<evidence type="ECO:0000256" key="1">
    <source>
        <dbReference type="SAM" id="Phobius"/>
    </source>
</evidence>
<gene>
    <name evidence="2" type="ORF">S03H2_16147</name>
</gene>
<proteinExistence type="predicted"/>
<comment type="caution">
    <text evidence="2">The sequence shown here is derived from an EMBL/GenBank/DDBJ whole genome shotgun (WGS) entry which is preliminary data.</text>
</comment>
<protein>
    <submittedName>
        <fullName evidence="2">Uncharacterized protein</fullName>
    </submittedName>
</protein>
<keyword evidence="1" id="KW-0472">Membrane</keyword>
<reference evidence="2" key="1">
    <citation type="journal article" date="2014" name="Front. Microbiol.">
        <title>High frequency of phylogenetically diverse reductive dehalogenase-homologous genes in deep subseafloor sedimentary metagenomes.</title>
        <authorList>
            <person name="Kawai M."/>
            <person name="Futagami T."/>
            <person name="Toyoda A."/>
            <person name="Takaki Y."/>
            <person name="Nishi S."/>
            <person name="Hori S."/>
            <person name="Arai W."/>
            <person name="Tsubouchi T."/>
            <person name="Morono Y."/>
            <person name="Uchiyama I."/>
            <person name="Ito T."/>
            <person name="Fujiyama A."/>
            <person name="Inagaki F."/>
            <person name="Takami H."/>
        </authorList>
    </citation>
    <scope>NUCLEOTIDE SEQUENCE</scope>
    <source>
        <strain evidence="2">Expedition CK06-06</strain>
    </source>
</reference>
<keyword evidence="1" id="KW-1133">Transmembrane helix</keyword>
<accession>X1GZZ1</accession>
<name>X1GZZ1_9ZZZZ</name>
<dbReference type="EMBL" id="BARU01008237">
    <property type="protein sequence ID" value="GAH38583.1"/>
    <property type="molecule type" value="Genomic_DNA"/>
</dbReference>
<evidence type="ECO:0000313" key="2">
    <source>
        <dbReference type="EMBL" id="GAH38583.1"/>
    </source>
</evidence>
<feature type="transmembrane region" description="Helical" evidence="1">
    <location>
        <begin position="12"/>
        <end position="32"/>
    </location>
</feature>
<organism evidence="2">
    <name type="scientific">marine sediment metagenome</name>
    <dbReference type="NCBI Taxonomy" id="412755"/>
    <lineage>
        <taxon>unclassified sequences</taxon>
        <taxon>metagenomes</taxon>
        <taxon>ecological metagenomes</taxon>
    </lineage>
</organism>
<keyword evidence="1" id="KW-0812">Transmembrane</keyword>
<sequence>MSKSICGITLERFIDLLILILFTCIALIYLYLNNIRGTTDLNLHFYIGFGVIIVLGGVITLIFFILKTNWLLNLIGKISIRLRNLVERFLRKFYLYFVKLCGYQ</sequence>
<feature type="transmembrane region" description="Helical" evidence="1">
    <location>
        <begin position="44"/>
        <end position="66"/>
    </location>
</feature>